<dbReference type="AlphaFoldDB" id="A0A0F9W9E7"/>
<organism evidence="1">
    <name type="scientific">marine sediment metagenome</name>
    <dbReference type="NCBI Taxonomy" id="412755"/>
    <lineage>
        <taxon>unclassified sequences</taxon>
        <taxon>metagenomes</taxon>
        <taxon>ecological metagenomes</taxon>
    </lineage>
</organism>
<proteinExistence type="predicted"/>
<protein>
    <submittedName>
        <fullName evidence="1">Uncharacterized protein</fullName>
    </submittedName>
</protein>
<reference evidence="1" key="1">
    <citation type="journal article" date="2015" name="Nature">
        <title>Complex archaea that bridge the gap between prokaryotes and eukaryotes.</title>
        <authorList>
            <person name="Spang A."/>
            <person name="Saw J.H."/>
            <person name="Jorgensen S.L."/>
            <person name="Zaremba-Niedzwiedzka K."/>
            <person name="Martijn J."/>
            <person name="Lind A.E."/>
            <person name="van Eijk R."/>
            <person name="Schleper C."/>
            <person name="Guy L."/>
            <person name="Ettema T.J."/>
        </authorList>
    </citation>
    <scope>NUCLEOTIDE SEQUENCE</scope>
</reference>
<comment type="caution">
    <text evidence="1">The sequence shown here is derived from an EMBL/GenBank/DDBJ whole genome shotgun (WGS) entry which is preliminary data.</text>
</comment>
<dbReference type="EMBL" id="LAZR01000203">
    <property type="protein sequence ID" value="KKN82276.1"/>
    <property type="molecule type" value="Genomic_DNA"/>
</dbReference>
<evidence type="ECO:0000313" key="1">
    <source>
        <dbReference type="EMBL" id="KKN82276.1"/>
    </source>
</evidence>
<name>A0A0F9W9E7_9ZZZZ</name>
<accession>A0A0F9W9E7</accession>
<gene>
    <name evidence="1" type="ORF">LCGC14_0310890</name>
</gene>
<sequence length="73" mass="8772">MKSKEEEWEDWEERQWSIFMVARRKENAEASVALSHEADCDCGTCKRVRRRALEEELKMEMQKVEDEGGHHFE</sequence>